<dbReference type="Proteomes" id="UP001247754">
    <property type="component" value="Unassembled WGS sequence"/>
</dbReference>
<evidence type="ECO:0000313" key="3">
    <source>
        <dbReference type="EMBL" id="MDR5652841.1"/>
    </source>
</evidence>
<gene>
    <name evidence="3" type="ORF">RGD00_09510</name>
</gene>
<keyword evidence="2" id="KW-0812">Transmembrane</keyword>
<evidence type="ECO:0008006" key="5">
    <source>
        <dbReference type="Google" id="ProtNLM"/>
    </source>
</evidence>
<dbReference type="Gene3D" id="1.10.287.1490">
    <property type="match status" value="1"/>
</dbReference>
<dbReference type="EMBL" id="JAVKPH010000008">
    <property type="protein sequence ID" value="MDR5652841.1"/>
    <property type="molecule type" value="Genomic_DNA"/>
</dbReference>
<name>A0ABU1F7J3_9RHOB</name>
<keyword evidence="1" id="KW-0175">Coiled coil</keyword>
<organism evidence="3 4">
    <name type="scientific">Ruixingdingia sedimenti</name>
    <dbReference type="NCBI Taxonomy" id="3073604"/>
    <lineage>
        <taxon>Bacteria</taxon>
        <taxon>Pseudomonadati</taxon>
        <taxon>Pseudomonadota</taxon>
        <taxon>Alphaproteobacteria</taxon>
        <taxon>Rhodobacterales</taxon>
        <taxon>Paracoccaceae</taxon>
        <taxon>Ruixingdingia</taxon>
    </lineage>
</organism>
<feature type="coiled-coil region" evidence="1">
    <location>
        <begin position="205"/>
        <end position="239"/>
    </location>
</feature>
<feature type="transmembrane region" description="Helical" evidence="2">
    <location>
        <begin position="18"/>
        <end position="37"/>
    </location>
</feature>
<protein>
    <recommendedName>
        <fullName evidence="5">Polysaccharide chain length determinant N-terminal domain-containing protein</fullName>
    </recommendedName>
</protein>
<proteinExistence type="predicted"/>
<dbReference type="RefSeq" id="WP_310457086.1">
    <property type="nucleotide sequence ID" value="NZ_JAVKPH010000008.1"/>
</dbReference>
<evidence type="ECO:0000256" key="1">
    <source>
        <dbReference type="SAM" id="Coils"/>
    </source>
</evidence>
<accession>A0ABU1F7J3</accession>
<dbReference type="InterPro" id="IPR050445">
    <property type="entry name" value="Bact_polysacc_biosynth/exp"/>
</dbReference>
<dbReference type="PANTHER" id="PTHR32309:SF31">
    <property type="entry name" value="CAPSULAR EXOPOLYSACCHARIDE FAMILY"/>
    <property type="match status" value="1"/>
</dbReference>
<keyword evidence="2" id="KW-0472">Membrane</keyword>
<comment type="caution">
    <text evidence="3">The sequence shown here is derived from an EMBL/GenBank/DDBJ whole genome shotgun (WGS) entry which is preliminary data.</text>
</comment>
<sequence length="416" mass="45528">MGNIQTLQDLIGMLRRRWLLMLPIVLAGMAVSLWVALGQPRTYESVAVIQIDALTTAGAPGDPAAAQRLQLIEQRLFQRENLLALIDRHGLFRDGAPLSPNEQVAALRQAVTLQSIAPTTPGPTQGVSALLITARLGDPVLAAAVANDLAEQVLRLNSSREAERIRETLEFYRAEEGRISAEIATLEADLTRYKNENLQALPSAAASLREESMRLDDDLRALDQRVLELTGQRSALEGERPLRAVIQRQIDTLTAQIAVIDDQRMMIRNRQGEIAAILAGVPAVETMLGSYDRRLDQLREQFAVVTRRLAEAETSQRLDASEQGLRFVMLERAVEPDYPLSSGRRKTAVFGTAASLALALAAALALELRNPVLRTAGQLERAVGIVPVVSIPYVQTPGERRRQRALRTTGLALLGA</sequence>
<reference evidence="3 4" key="1">
    <citation type="submission" date="2023-09" db="EMBL/GenBank/DDBJ databases">
        <title>Xinfangfangia sedmenti sp. nov., isolated the sedment.</title>
        <authorList>
            <person name="Xu L."/>
        </authorList>
    </citation>
    <scope>NUCLEOTIDE SEQUENCE [LARGE SCALE GENOMIC DNA]</scope>
    <source>
        <strain evidence="3 4">LG-4</strain>
    </source>
</reference>
<evidence type="ECO:0000256" key="2">
    <source>
        <dbReference type="SAM" id="Phobius"/>
    </source>
</evidence>
<feature type="non-terminal residue" evidence="3">
    <location>
        <position position="416"/>
    </location>
</feature>
<keyword evidence="2" id="KW-1133">Transmembrane helix</keyword>
<evidence type="ECO:0000313" key="4">
    <source>
        <dbReference type="Proteomes" id="UP001247754"/>
    </source>
</evidence>
<dbReference type="PANTHER" id="PTHR32309">
    <property type="entry name" value="TYROSINE-PROTEIN KINASE"/>
    <property type="match status" value="1"/>
</dbReference>
<keyword evidence="4" id="KW-1185">Reference proteome</keyword>